<dbReference type="EnsemblPlants" id="ORUFI05G11420.1">
    <property type="protein sequence ID" value="ORUFI05G11420.1"/>
    <property type="gene ID" value="ORUFI05G11420"/>
</dbReference>
<reference evidence="3" key="1">
    <citation type="submission" date="2013-06" db="EMBL/GenBank/DDBJ databases">
        <authorList>
            <person name="Zhao Q."/>
        </authorList>
    </citation>
    <scope>NUCLEOTIDE SEQUENCE</scope>
    <source>
        <strain evidence="3">cv. W1943</strain>
    </source>
</reference>
<evidence type="ECO:0000256" key="1">
    <source>
        <dbReference type="SAM" id="MobiDB-lite"/>
    </source>
</evidence>
<organism evidence="2 3">
    <name type="scientific">Oryza rufipogon</name>
    <name type="common">Brownbeard rice</name>
    <name type="synonym">Asian wild rice</name>
    <dbReference type="NCBI Taxonomy" id="4529"/>
    <lineage>
        <taxon>Eukaryota</taxon>
        <taxon>Viridiplantae</taxon>
        <taxon>Streptophyta</taxon>
        <taxon>Embryophyta</taxon>
        <taxon>Tracheophyta</taxon>
        <taxon>Spermatophyta</taxon>
        <taxon>Magnoliopsida</taxon>
        <taxon>Liliopsida</taxon>
        <taxon>Poales</taxon>
        <taxon>Poaceae</taxon>
        <taxon>BOP clade</taxon>
        <taxon>Oryzoideae</taxon>
        <taxon>Oryzeae</taxon>
        <taxon>Oryzinae</taxon>
        <taxon>Oryza</taxon>
    </lineage>
</organism>
<dbReference type="eggNOG" id="ENOG502R87V">
    <property type="taxonomic scope" value="Eukaryota"/>
</dbReference>
<proteinExistence type="predicted"/>
<dbReference type="PANTHER" id="PTHR33085:SF145">
    <property type="entry name" value="OS05G0302200 PROTEIN"/>
    <property type="match status" value="1"/>
</dbReference>
<dbReference type="Pfam" id="PF07893">
    <property type="entry name" value="DUF1668"/>
    <property type="match status" value="1"/>
</dbReference>
<name>A0A0E0PKB2_ORYRU</name>
<dbReference type="PANTHER" id="PTHR33085">
    <property type="entry name" value="OS12G0113100 PROTEIN-RELATED"/>
    <property type="match status" value="1"/>
</dbReference>
<accession>A0A0E0PKB2</accession>
<evidence type="ECO:0000313" key="2">
    <source>
        <dbReference type="EnsemblPlants" id="ORUFI05G11420.1"/>
    </source>
</evidence>
<feature type="region of interest" description="Disordered" evidence="1">
    <location>
        <begin position="68"/>
        <end position="87"/>
    </location>
</feature>
<reference evidence="2" key="2">
    <citation type="submission" date="2015-06" db="UniProtKB">
        <authorList>
            <consortium name="EnsemblPlants"/>
        </authorList>
    </citation>
    <scope>IDENTIFICATION</scope>
</reference>
<evidence type="ECO:0000313" key="3">
    <source>
        <dbReference type="Proteomes" id="UP000008022"/>
    </source>
</evidence>
<dbReference type="Gramene" id="ORUFI05G11420.1">
    <property type="protein sequence ID" value="ORUFI05G11420.1"/>
    <property type="gene ID" value="ORUFI05G11420"/>
</dbReference>
<keyword evidence="3" id="KW-1185">Reference proteome</keyword>
<protein>
    <submittedName>
        <fullName evidence="2">Uncharacterized protein</fullName>
    </submittedName>
</protein>
<dbReference type="AlphaFoldDB" id="A0A0E0PKB2"/>
<feature type="compositionally biased region" description="Basic residues" evidence="1">
    <location>
        <begin position="72"/>
        <end position="81"/>
    </location>
</feature>
<dbReference type="InterPro" id="IPR012871">
    <property type="entry name" value="DUF1668_ORYSA"/>
</dbReference>
<dbReference type="Proteomes" id="UP000008022">
    <property type="component" value="Unassembled WGS sequence"/>
</dbReference>
<dbReference type="HOGENOM" id="CLU_552525_0_0_1"/>
<sequence length="494" mass="54124">MEFLQDSGSCRAGAKLGRCSSCIMTKSECVQGEKNSSGQTSLREQAATAESQTIVEFIPDNVVPLFVPRSGRTSHRRKPKRTGTGTGTAGCGCSDVVVVPLVGRRGGGGGGEKPQRRHCLVAAEWSPSPLGMLMPALAITITNHVMRAAAEAASTMGREMRWRRREEEEEVATLLLSCPRAVLLLAAPALALSSPFSDLAPPSDILSMSPSTIDFSRRFLNLIVGNRTPGVKLLWCFDLMRQQLFYPATPPPPHKVEEFWQKFRPPGTMMDSMGLPFSCFTFRASALNVNGQSRMDCFPLAGGEVICMDQSGRAFLVDADACQVGTMPSLHKPKSMPLAVFVPNAKADNDYDHDGYGSSLFVMERIPKPELGFNSDQFEAFIYRKPTISNYTKAWHCHQLPPPPFVREPKHWHSCSNPEISSYAVLGGGSHICLFVNGIGTYCLETASHTWSQVGKWTLPFHGRIDYVPEFNLWFGLSAEARRLAAADLSAMDS</sequence>